<evidence type="ECO:0000256" key="1">
    <source>
        <dbReference type="SAM" id="MobiDB-lite"/>
    </source>
</evidence>
<dbReference type="AlphaFoldDB" id="A0A4R8WCW1"/>
<evidence type="ECO:0000313" key="5">
    <source>
        <dbReference type="Proteomes" id="UP000297643"/>
    </source>
</evidence>
<dbReference type="Proteomes" id="UP000297643">
    <property type="component" value="Unassembled WGS sequence"/>
</dbReference>
<keyword evidence="5" id="KW-1185">Reference proteome</keyword>
<feature type="compositionally biased region" description="Basic and acidic residues" evidence="1">
    <location>
        <begin position="32"/>
        <end position="46"/>
    </location>
</feature>
<reference evidence="4 5" key="1">
    <citation type="submission" date="2019-03" db="EMBL/GenBank/DDBJ databases">
        <title>Genomics of glacier-inhabiting Cryobacterium strains.</title>
        <authorList>
            <person name="Liu Q."/>
            <person name="Xin Y.-H."/>
        </authorList>
    </citation>
    <scope>NUCLEOTIDE SEQUENCE [LARGE SCALE GENOMIC DNA]</scope>
    <source>
        <strain evidence="4 5">RHLT2-21</strain>
    </source>
</reference>
<evidence type="ECO:0000313" key="4">
    <source>
        <dbReference type="EMBL" id="TFC05363.1"/>
    </source>
</evidence>
<feature type="chain" id="PRO_5020886611" evidence="2">
    <location>
        <begin position="30"/>
        <end position="348"/>
    </location>
</feature>
<dbReference type="EMBL" id="SOFM01000016">
    <property type="protein sequence ID" value="TFC05363.1"/>
    <property type="molecule type" value="Genomic_DNA"/>
</dbReference>
<feature type="signal peptide" evidence="2">
    <location>
        <begin position="1"/>
        <end position="29"/>
    </location>
</feature>
<gene>
    <name evidence="4" type="ORF">E3O32_06735</name>
</gene>
<dbReference type="Pfam" id="PF03009">
    <property type="entry name" value="GDPD"/>
    <property type="match status" value="1"/>
</dbReference>
<dbReference type="GO" id="GO:0008081">
    <property type="term" value="F:phosphoric diester hydrolase activity"/>
    <property type="evidence" value="ECO:0007669"/>
    <property type="project" value="InterPro"/>
</dbReference>
<evidence type="ECO:0000256" key="2">
    <source>
        <dbReference type="SAM" id="SignalP"/>
    </source>
</evidence>
<dbReference type="InterPro" id="IPR030395">
    <property type="entry name" value="GP_PDE_dom"/>
</dbReference>
<dbReference type="PROSITE" id="PS51704">
    <property type="entry name" value="GP_PDE"/>
    <property type="match status" value="1"/>
</dbReference>
<evidence type="ECO:0000259" key="3">
    <source>
        <dbReference type="PROSITE" id="PS51704"/>
    </source>
</evidence>
<dbReference type="InterPro" id="IPR017946">
    <property type="entry name" value="PLC-like_Pdiesterase_TIM-brl"/>
</dbReference>
<protein>
    <submittedName>
        <fullName evidence="4">Glycerophosphodiester phosphodiesterase</fullName>
    </submittedName>
</protein>
<name>A0A4R8WCW1_9MICO</name>
<dbReference type="GO" id="GO:0006629">
    <property type="term" value="P:lipid metabolic process"/>
    <property type="evidence" value="ECO:0007669"/>
    <property type="project" value="InterPro"/>
</dbReference>
<dbReference type="RefSeq" id="WP_134507865.1">
    <property type="nucleotide sequence ID" value="NZ_SOFM01000016.1"/>
</dbReference>
<dbReference type="PROSITE" id="PS50007">
    <property type="entry name" value="PIPLC_X_DOMAIN"/>
    <property type="match status" value="1"/>
</dbReference>
<sequence length="348" mass="36945">MRSILITTAVTAALSAALVATTLATPAMAAESRPEDDGHGADRHSSFDLQAHRGGRGEWTEESTAAFARSLELGVSTLELDTHLTRDDQVVVWHDDIMTAAKCADTAPAFAGDPAFPYANDRVRDLTLAQIRTMDCGYQQLPGFPTQTVIAGNRIALLQDVFALVDEYDARKVRLNVETKVEVAGPDGADEMAALTRAVVLEIEGSGLAGRTTLQSFDWASLNLTREIAPDLALVALSSGDVWLGVGAPGMSPNLGGIDIDTFNGSLAQAAAAQGYDVISPNFASATPAMIEEAHSLGLPVIPWTVNEPADVSTLMDEGVDGIITDYPSRVRQIMADRGLALPRPYTR</sequence>
<accession>A0A4R8WCW1</accession>
<dbReference type="Gene3D" id="3.20.20.190">
    <property type="entry name" value="Phosphatidylinositol (PI) phosphodiesterase"/>
    <property type="match status" value="1"/>
</dbReference>
<feature type="region of interest" description="Disordered" evidence="1">
    <location>
        <begin position="29"/>
        <end position="58"/>
    </location>
</feature>
<dbReference type="SUPFAM" id="SSF51695">
    <property type="entry name" value="PLC-like phosphodiesterases"/>
    <property type="match status" value="1"/>
</dbReference>
<comment type="caution">
    <text evidence="4">The sequence shown here is derived from an EMBL/GenBank/DDBJ whole genome shotgun (WGS) entry which is preliminary data.</text>
</comment>
<keyword evidence="2" id="KW-0732">Signal</keyword>
<feature type="domain" description="GP-PDE" evidence="3">
    <location>
        <begin position="47"/>
        <end position="335"/>
    </location>
</feature>
<proteinExistence type="predicted"/>
<dbReference type="PANTHER" id="PTHR46211:SF14">
    <property type="entry name" value="GLYCEROPHOSPHODIESTER PHOSPHODIESTERASE"/>
    <property type="match status" value="1"/>
</dbReference>
<dbReference type="PANTHER" id="PTHR46211">
    <property type="entry name" value="GLYCEROPHOSPHORYL DIESTER PHOSPHODIESTERASE"/>
    <property type="match status" value="1"/>
</dbReference>
<organism evidence="4 5">
    <name type="scientific">Cryobacterium mannosilyticum</name>
    <dbReference type="NCBI Taxonomy" id="1259190"/>
    <lineage>
        <taxon>Bacteria</taxon>
        <taxon>Bacillati</taxon>
        <taxon>Actinomycetota</taxon>
        <taxon>Actinomycetes</taxon>
        <taxon>Micrococcales</taxon>
        <taxon>Microbacteriaceae</taxon>
        <taxon>Cryobacterium</taxon>
    </lineage>
</organism>